<evidence type="ECO:0000256" key="1">
    <source>
        <dbReference type="SAM" id="MobiDB-lite"/>
    </source>
</evidence>
<accession>A0ABP6DT68</accession>
<evidence type="ECO:0000313" key="3">
    <source>
        <dbReference type="EMBL" id="GAA2651826.1"/>
    </source>
</evidence>
<dbReference type="InterPro" id="IPR001387">
    <property type="entry name" value="Cro/C1-type_HTH"/>
</dbReference>
<feature type="domain" description="HTH cro/C1-type" evidence="2">
    <location>
        <begin position="81"/>
        <end position="136"/>
    </location>
</feature>
<dbReference type="Gene3D" id="1.10.260.40">
    <property type="entry name" value="lambda repressor-like DNA-binding domains"/>
    <property type="match status" value="1"/>
</dbReference>
<organism evidence="3 4">
    <name type="scientific">Streptomyces vastus</name>
    <dbReference type="NCBI Taxonomy" id="285451"/>
    <lineage>
        <taxon>Bacteria</taxon>
        <taxon>Bacillati</taxon>
        <taxon>Actinomycetota</taxon>
        <taxon>Actinomycetes</taxon>
        <taxon>Kitasatosporales</taxon>
        <taxon>Streptomycetaceae</taxon>
        <taxon>Streptomyces</taxon>
    </lineage>
</organism>
<dbReference type="SUPFAM" id="SSF47413">
    <property type="entry name" value="lambda repressor-like DNA-binding domains"/>
    <property type="match status" value="1"/>
</dbReference>
<gene>
    <name evidence="3" type="ORF">GCM10010307_61980</name>
</gene>
<keyword evidence="4" id="KW-1185">Reference proteome</keyword>
<proteinExistence type="predicted"/>
<dbReference type="SMART" id="SM00530">
    <property type="entry name" value="HTH_XRE"/>
    <property type="match status" value="1"/>
</dbReference>
<feature type="region of interest" description="Disordered" evidence="1">
    <location>
        <begin position="1"/>
        <end position="44"/>
    </location>
</feature>
<dbReference type="CDD" id="cd00093">
    <property type="entry name" value="HTH_XRE"/>
    <property type="match status" value="1"/>
</dbReference>
<dbReference type="InterPro" id="IPR039554">
    <property type="entry name" value="HigA2-like_HTH"/>
</dbReference>
<dbReference type="PROSITE" id="PS50943">
    <property type="entry name" value="HTH_CROC1"/>
    <property type="match status" value="1"/>
</dbReference>
<comment type="caution">
    <text evidence="3">The sequence shown here is derived from an EMBL/GenBank/DDBJ whole genome shotgun (WGS) entry which is preliminary data.</text>
</comment>
<reference evidence="4" key="1">
    <citation type="journal article" date="2019" name="Int. J. Syst. Evol. Microbiol.">
        <title>The Global Catalogue of Microorganisms (GCM) 10K type strain sequencing project: providing services to taxonomists for standard genome sequencing and annotation.</title>
        <authorList>
            <consortium name="The Broad Institute Genomics Platform"/>
            <consortium name="The Broad Institute Genome Sequencing Center for Infectious Disease"/>
            <person name="Wu L."/>
            <person name="Ma J."/>
        </authorList>
    </citation>
    <scope>NUCLEOTIDE SEQUENCE [LARGE SCALE GENOMIC DNA]</scope>
    <source>
        <strain evidence="4">JCM 4524</strain>
    </source>
</reference>
<feature type="compositionally biased region" description="Basic and acidic residues" evidence="1">
    <location>
        <begin position="1"/>
        <end position="11"/>
    </location>
</feature>
<evidence type="ECO:0000313" key="4">
    <source>
        <dbReference type="Proteomes" id="UP001500151"/>
    </source>
</evidence>
<dbReference type="Proteomes" id="UP001500151">
    <property type="component" value="Unassembled WGS sequence"/>
</dbReference>
<evidence type="ECO:0000259" key="2">
    <source>
        <dbReference type="PROSITE" id="PS50943"/>
    </source>
</evidence>
<sequence length="147" mass="16149">MPQSDKSETRSGSHNPPTLPSALRAEAPSIEGKARTTTVSWEEVKRRVHEQQRAAGIPMMTPEEKQAAKEQLLAEVRAYKLAEIRREQDLTQRDIADSMGVSTPRIPAIEHGEIDRTEVATLRAYVRALGGELRVVADFGGAAYTVG</sequence>
<dbReference type="InterPro" id="IPR010982">
    <property type="entry name" value="Lambda_DNA-bd_dom_sf"/>
</dbReference>
<dbReference type="EMBL" id="BAAASJ010000098">
    <property type="protein sequence ID" value="GAA2651826.1"/>
    <property type="molecule type" value="Genomic_DNA"/>
</dbReference>
<dbReference type="Pfam" id="PF13744">
    <property type="entry name" value="HTH_37"/>
    <property type="match status" value="1"/>
</dbReference>
<name>A0ABP6DT68_9ACTN</name>
<protein>
    <recommendedName>
        <fullName evidence="2">HTH cro/C1-type domain-containing protein</fullName>
    </recommendedName>
</protein>